<feature type="compositionally biased region" description="Polar residues" evidence="1">
    <location>
        <begin position="87"/>
        <end position="101"/>
    </location>
</feature>
<proteinExistence type="predicted"/>
<reference evidence="2" key="1">
    <citation type="submission" date="2019-08" db="EMBL/GenBank/DDBJ databases">
        <authorList>
            <person name="Kucharzyk K."/>
            <person name="Murdoch R.W."/>
            <person name="Higgins S."/>
            <person name="Loffler F."/>
        </authorList>
    </citation>
    <scope>NUCLEOTIDE SEQUENCE</scope>
</reference>
<feature type="region of interest" description="Disordered" evidence="1">
    <location>
        <begin position="1"/>
        <end position="35"/>
    </location>
</feature>
<dbReference type="EMBL" id="VSSQ01056195">
    <property type="protein sequence ID" value="MPN10054.1"/>
    <property type="molecule type" value="Genomic_DNA"/>
</dbReference>
<evidence type="ECO:0000256" key="1">
    <source>
        <dbReference type="SAM" id="MobiDB-lite"/>
    </source>
</evidence>
<evidence type="ECO:0000313" key="2">
    <source>
        <dbReference type="EMBL" id="MPN10054.1"/>
    </source>
</evidence>
<dbReference type="AlphaFoldDB" id="A0A645FBX0"/>
<protein>
    <submittedName>
        <fullName evidence="2">Uncharacterized protein</fullName>
    </submittedName>
</protein>
<feature type="compositionally biased region" description="Basic and acidic residues" evidence="1">
    <location>
        <begin position="10"/>
        <end position="27"/>
    </location>
</feature>
<name>A0A645FBX0_9ZZZZ</name>
<accession>A0A645FBX0</accession>
<gene>
    <name evidence="2" type="ORF">SDC9_157347</name>
</gene>
<comment type="caution">
    <text evidence="2">The sequence shown here is derived from an EMBL/GenBank/DDBJ whole genome shotgun (WGS) entry which is preliminary data.</text>
</comment>
<feature type="region of interest" description="Disordered" evidence="1">
    <location>
        <begin position="73"/>
        <end position="129"/>
    </location>
</feature>
<organism evidence="2">
    <name type="scientific">bioreactor metagenome</name>
    <dbReference type="NCBI Taxonomy" id="1076179"/>
    <lineage>
        <taxon>unclassified sequences</taxon>
        <taxon>metagenomes</taxon>
        <taxon>ecological metagenomes</taxon>
    </lineage>
</organism>
<sequence>MVVRRPQRRHGPDDRRVVVGHDPHLSKVDPPGAQDAGEVVHVLVARTSGEDLIADHQDGCGGVGHDTILVIPPYAAPGGGGEDNRQARPSGTRTWSRSGLTSADGPCRTAGAPRGRSPAPGPWRRVRRG</sequence>